<dbReference type="PROSITE" id="PS50850">
    <property type="entry name" value="MFS"/>
    <property type="match status" value="1"/>
</dbReference>
<comment type="subcellular location">
    <subcellularLocation>
        <location evidence="1">Cell membrane</location>
        <topology evidence="1">Multi-pass membrane protein</topology>
    </subcellularLocation>
</comment>
<feature type="transmembrane region" description="Helical" evidence="6">
    <location>
        <begin position="438"/>
        <end position="459"/>
    </location>
</feature>
<dbReference type="RefSeq" id="WP_037229866.1">
    <property type="nucleotide sequence ID" value="NZ_CP008947.1"/>
</dbReference>
<feature type="transmembrane region" description="Helical" evidence="6">
    <location>
        <begin position="50"/>
        <end position="67"/>
    </location>
</feature>
<feature type="transmembrane region" description="Helical" evidence="6">
    <location>
        <begin position="135"/>
        <end position="154"/>
    </location>
</feature>
<feature type="transmembrane region" description="Helical" evidence="6">
    <location>
        <begin position="79"/>
        <end position="97"/>
    </location>
</feature>
<evidence type="ECO:0000256" key="2">
    <source>
        <dbReference type="ARBA" id="ARBA00022448"/>
    </source>
</evidence>
<dbReference type="GO" id="GO:0022857">
    <property type="term" value="F:transmembrane transporter activity"/>
    <property type="evidence" value="ECO:0007669"/>
    <property type="project" value="InterPro"/>
</dbReference>
<feature type="transmembrane region" description="Helical" evidence="6">
    <location>
        <begin position="268"/>
        <end position="294"/>
    </location>
</feature>
<dbReference type="InterPro" id="IPR020846">
    <property type="entry name" value="MFS_dom"/>
</dbReference>
<dbReference type="SUPFAM" id="SSF103473">
    <property type="entry name" value="MFS general substrate transporter"/>
    <property type="match status" value="1"/>
</dbReference>
<proteinExistence type="predicted"/>
<feature type="transmembrane region" description="Helical" evidence="6">
    <location>
        <begin position="407"/>
        <end position="426"/>
    </location>
</feature>
<evidence type="ECO:0000256" key="1">
    <source>
        <dbReference type="ARBA" id="ARBA00004651"/>
    </source>
</evidence>
<sequence length="481" mass="50166">MPQSTESTTRPRLLPALAYAALTTAIVSSLGMLLVPTISHDMHVEVSTGQWMLTVNLLVGAVATPIMGRLSDGPHKKRLLLCSLTTILVGSIVAAAAPNFTVFLIGRALQGLTYGIVPVTIALARRYLPENQARIGISSLSVTVTTGLGLGYPLTGILADLLGFRFAFWFAALFLITTILVVWRVVPAGPDEQAPRNTLDVPGALLVGTGLASLLVAVSEGSRWGWGSPWTIGFFAGAATLLTAWSLVELRTPYPLINLRVLRNGDVLVANSTAIGLGAAMYIGLSIGSLIAQAPASTGYGIALPLFWAGFVMLPLSVASFGANRLVRAVSHRIRMRTLLLIGAGLVTASSALLWVAHNALWEILIGMLGFGAGMGMTYAAMPALIARSVADTELGSAVSFNQVLRTVGGSFGSALAGAVLAANLAPDLLPTESGIRLALAVGAIGCAIVFAALLVNYVKSRLPAPERRTEGIGATSVRWP</sequence>
<name>A0A076EXM7_RHOOP</name>
<organism evidence="8 9">
    <name type="scientific">Rhodococcus opacus</name>
    <name type="common">Nocardia opaca</name>
    <dbReference type="NCBI Taxonomy" id="37919"/>
    <lineage>
        <taxon>Bacteria</taxon>
        <taxon>Bacillati</taxon>
        <taxon>Actinomycetota</taxon>
        <taxon>Actinomycetes</taxon>
        <taxon>Mycobacteriales</taxon>
        <taxon>Nocardiaceae</taxon>
        <taxon>Rhodococcus</taxon>
    </lineage>
</organism>
<keyword evidence="4 6" id="KW-1133">Transmembrane helix</keyword>
<feature type="domain" description="Major facilitator superfamily (MFS) profile" evidence="7">
    <location>
        <begin position="13"/>
        <end position="464"/>
    </location>
</feature>
<gene>
    <name evidence="8" type="ORF">EP51_27145</name>
</gene>
<dbReference type="InterPro" id="IPR011701">
    <property type="entry name" value="MFS"/>
</dbReference>
<feature type="transmembrane region" description="Helical" evidence="6">
    <location>
        <begin position="230"/>
        <end position="248"/>
    </location>
</feature>
<feature type="transmembrane region" description="Helical" evidence="6">
    <location>
        <begin position="306"/>
        <end position="327"/>
    </location>
</feature>
<evidence type="ECO:0000256" key="3">
    <source>
        <dbReference type="ARBA" id="ARBA00022692"/>
    </source>
</evidence>
<evidence type="ECO:0000256" key="6">
    <source>
        <dbReference type="SAM" id="Phobius"/>
    </source>
</evidence>
<feature type="transmembrane region" description="Helical" evidence="6">
    <location>
        <begin position="166"/>
        <end position="186"/>
    </location>
</feature>
<dbReference type="InterPro" id="IPR036259">
    <property type="entry name" value="MFS_trans_sf"/>
</dbReference>
<evidence type="ECO:0000256" key="4">
    <source>
        <dbReference type="ARBA" id="ARBA00022989"/>
    </source>
</evidence>
<dbReference type="Gene3D" id="1.20.1250.20">
    <property type="entry name" value="MFS general substrate transporter like domains"/>
    <property type="match status" value="2"/>
</dbReference>
<keyword evidence="2" id="KW-0813">Transport</keyword>
<protein>
    <submittedName>
        <fullName evidence="8">MFS transporter</fullName>
    </submittedName>
</protein>
<feature type="transmembrane region" description="Helical" evidence="6">
    <location>
        <begin position="12"/>
        <end position="38"/>
    </location>
</feature>
<reference evidence="8 9" key="1">
    <citation type="submission" date="2014-07" db="EMBL/GenBank/DDBJ databases">
        <title>Genome Sequence of Rhodococcus opacus Strain R7, a Biodegrader of Mono- and Polycyclic Aromatic Hydrocarbons.</title>
        <authorList>
            <person name="Di Gennaro P."/>
            <person name="Zampolli J."/>
            <person name="Presti I."/>
            <person name="Cappelletti M."/>
            <person name="D'Ursi P."/>
            <person name="Orro A."/>
            <person name="Mezzelani A."/>
            <person name="Milanesi L."/>
        </authorList>
    </citation>
    <scope>NUCLEOTIDE SEQUENCE [LARGE SCALE GENOMIC DNA]</scope>
    <source>
        <strain evidence="8 9">R7</strain>
    </source>
</reference>
<keyword evidence="5 6" id="KW-0472">Membrane</keyword>
<dbReference type="eggNOG" id="COG2814">
    <property type="taxonomic scope" value="Bacteria"/>
</dbReference>
<evidence type="ECO:0000313" key="9">
    <source>
        <dbReference type="Proteomes" id="UP000028488"/>
    </source>
</evidence>
<feature type="transmembrane region" description="Helical" evidence="6">
    <location>
        <begin position="198"/>
        <end position="218"/>
    </location>
</feature>
<evidence type="ECO:0000256" key="5">
    <source>
        <dbReference type="ARBA" id="ARBA00023136"/>
    </source>
</evidence>
<dbReference type="AlphaFoldDB" id="A0A076EXM7"/>
<feature type="transmembrane region" description="Helical" evidence="6">
    <location>
        <begin position="364"/>
        <end position="386"/>
    </location>
</feature>
<accession>A0A076EXM7</accession>
<feature type="transmembrane region" description="Helical" evidence="6">
    <location>
        <begin position="103"/>
        <end position="123"/>
    </location>
</feature>
<evidence type="ECO:0000313" key="8">
    <source>
        <dbReference type="EMBL" id="AII08104.1"/>
    </source>
</evidence>
<dbReference type="Proteomes" id="UP000028488">
    <property type="component" value="Chromosome"/>
</dbReference>
<dbReference type="PANTHER" id="PTHR42718">
    <property type="entry name" value="MAJOR FACILITATOR SUPERFAMILY MULTIDRUG TRANSPORTER MFSC"/>
    <property type="match status" value="1"/>
</dbReference>
<dbReference type="GO" id="GO:0005886">
    <property type="term" value="C:plasma membrane"/>
    <property type="evidence" value="ECO:0007669"/>
    <property type="project" value="UniProtKB-SubCell"/>
</dbReference>
<feature type="transmembrane region" description="Helical" evidence="6">
    <location>
        <begin position="339"/>
        <end position="358"/>
    </location>
</feature>
<keyword evidence="3 6" id="KW-0812">Transmembrane</keyword>
<dbReference type="PANTHER" id="PTHR42718:SF9">
    <property type="entry name" value="MAJOR FACILITATOR SUPERFAMILY MULTIDRUG TRANSPORTER MFSC"/>
    <property type="match status" value="1"/>
</dbReference>
<dbReference type="EMBL" id="CP008947">
    <property type="protein sequence ID" value="AII08104.1"/>
    <property type="molecule type" value="Genomic_DNA"/>
</dbReference>
<evidence type="ECO:0000259" key="7">
    <source>
        <dbReference type="PROSITE" id="PS50850"/>
    </source>
</evidence>
<dbReference type="Pfam" id="PF07690">
    <property type="entry name" value="MFS_1"/>
    <property type="match status" value="1"/>
</dbReference>